<organism evidence="2 3">
    <name type="scientific">Kutzneria viridogrisea</name>
    <dbReference type="NCBI Taxonomy" id="47990"/>
    <lineage>
        <taxon>Bacteria</taxon>
        <taxon>Bacillati</taxon>
        <taxon>Actinomycetota</taxon>
        <taxon>Actinomycetes</taxon>
        <taxon>Pseudonocardiales</taxon>
        <taxon>Pseudonocardiaceae</taxon>
        <taxon>Kutzneria</taxon>
    </lineage>
</organism>
<evidence type="ECO:0000313" key="2">
    <source>
        <dbReference type="EMBL" id="MBA8925896.1"/>
    </source>
</evidence>
<reference evidence="2 3" key="1">
    <citation type="submission" date="2020-08" db="EMBL/GenBank/DDBJ databases">
        <title>Genomic Encyclopedia of Archaeal and Bacterial Type Strains, Phase II (KMG-II): from individual species to whole genera.</title>
        <authorList>
            <person name="Goeker M."/>
        </authorList>
    </citation>
    <scope>NUCLEOTIDE SEQUENCE [LARGE SCALE GENOMIC DNA]</scope>
    <source>
        <strain evidence="2 3">DSM 43850</strain>
    </source>
</reference>
<dbReference type="RefSeq" id="WP_182837516.1">
    <property type="nucleotide sequence ID" value="NZ_BAAABQ010000059.1"/>
</dbReference>
<feature type="region of interest" description="Disordered" evidence="1">
    <location>
        <begin position="133"/>
        <end position="189"/>
    </location>
</feature>
<proteinExistence type="predicted"/>
<gene>
    <name evidence="2" type="ORF">BC739_003095</name>
</gene>
<feature type="compositionally biased region" description="Low complexity" evidence="1">
    <location>
        <begin position="141"/>
        <end position="150"/>
    </location>
</feature>
<evidence type="ECO:0000313" key="3">
    <source>
        <dbReference type="Proteomes" id="UP000517916"/>
    </source>
</evidence>
<evidence type="ECO:0000256" key="1">
    <source>
        <dbReference type="SAM" id="MobiDB-lite"/>
    </source>
</evidence>
<accession>A0ABR6BGS5</accession>
<name>A0ABR6BGS5_9PSEU</name>
<keyword evidence="3" id="KW-1185">Reference proteome</keyword>
<protein>
    <submittedName>
        <fullName evidence="2">Uncharacterized protein</fullName>
    </submittedName>
</protein>
<sequence length="212" mass="21600">MQLGQFTEREPAQGDRLSAKENLNKPMIVLVREHRTGIKTAHNSDPNERGYKPDGGDGVQVDVALVGTNEVYLDVLWMAGAIVDNLAPYVGQAVPVKLATATSAKGAAYITVKGLDGAQLAQAQQWAAANPNRFEQERAQRAAQAAAAPTPQVPGAPAAPPAWAAPAPAATPPPAAPAAPPAATGAPAAALQDPAVQALLAQLAGGQLPPAQ</sequence>
<feature type="compositionally biased region" description="Pro residues" evidence="1">
    <location>
        <begin position="169"/>
        <end position="180"/>
    </location>
</feature>
<dbReference type="EMBL" id="JACJID010000002">
    <property type="protein sequence ID" value="MBA8925896.1"/>
    <property type="molecule type" value="Genomic_DNA"/>
</dbReference>
<dbReference type="Proteomes" id="UP000517916">
    <property type="component" value="Unassembled WGS sequence"/>
</dbReference>
<comment type="caution">
    <text evidence="2">The sequence shown here is derived from an EMBL/GenBank/DDBJ whole genome shotgun (WGS) entry which is preliminary data.</text>
</comment>
<feature type="compositionally biased region" description="Pro residues" evidence="1">
    <location>
        <begin position="151"/>
        <end position="160"/>
    </location>
</feature>